<name>A0A3B0UY08_9ZZZZ</name>
<evidence type="ECO:0000259" key="4">
    <source>
        <dbReference type="Pfam" id="PF17384"/>
    </source>
</evidence>
<dbReference type="EMBL" id="UOEX01000157">
    <property type="protein sequence ID" value="VAW36135.1"/>
    <property type="molecule type" value="Genomic_DNA"/>
</dbReference>
<organism evidence="5">
    <name type="scientific">hydrothermal vent metagenome</name>
    <dbReference type="NCBI Taxonomy" id="652676"/>
    <lineage>
        <taxon>unclassified sequences</taxon>
        <taxon>metagenomes</taxon>
        <taxon>ecological metagenomes</taxon>
    </lineage>
</organism>
<keyword evidence="1" id="KW-0963">Cytoplasm</keyword>
<dbReference type="Pfam" id="PF02576">
    <property type="entry name" value="RimP_N"/>
    <property type="match status" value="1"/>
</dbReference>
<dbReference type="GO" id="GO:0000028">
    <property type="term" value="P:ribosomal small subunit assembly"/>
    <property type="evidence" value="ECO:0007669"/>
    <property type="project" value="TreeGrafter"/>
</dbReference>
<dbReference type="PANTHER" id="PTHR33867">
    <property type="entry name" value="RIBOSOME MATURATION FACTOR RIMP"/>
    <property type="match status" value="1"/>
</dbReference>
<dbReference type="InterPro" id="IPR003728">
    <property type="entry name" value="Ribosome_maturation_RimP"/>
</dbReference>
<evidence type="ECO:0000313" key="5">
    <source>
        <dbReference type="EMBL" id="VAW36135.1"/>
    </source>
</evidence>
<feature type="domain" description="Ribosome maturation factor RimP C-terminal" evidence="4">
    <location>
        <begin position="86"/>
        <end position="150"/>
    </location>
</feature>
<keyword evidence="2" id="KW-0690">Ribosome biogenesis</keyword>
<dbReference type="InterPro" id="IPR028998">
    <property type="entry name" value="RimP_C"/>
</dbReference>
<dbReference type="InterPro" id="IPR035956">
    <property type="entry name" value="RimP_N_sf"/>
</dbReference>
<proteinExistence type="inferred from homology"/>
<dbReference type="Pfam" id="PF17384">
    <property type="entry name" value="DUF150_C"/>
    <property type="match status" value="1"/>
</dbReference>
<dbReference type="GO" id="GO:0005829">
    <property type="term" value="C:cytosol"/>
    <property type="evidence" value="ECO:0007669"/>
    <property type="project" value="TreeGrafter"/>
</dbReference>
<reference evidence="5" key="1">
    <citation type="submission" date="2018-06" db="EMBL/GenBank/DDBJ databases">
        <authorList>
            <person name="Zhirakovskaya E."/>
        </authorList>
    </citation>
    <scope>NUCLEOTIDE SEQUENCE</scope>
</reference>
<dbReference type="GO" id="GO:0006412">
    <property type="term" value="P:translation"/>
    <property type="evidence" value="ECO:0007669"/>
    <property type="project" value="TreeGrafter"/>
</dbReference>
<dbReference type="InterPro" id="IPR036847">
    <property type="entry name" value="RimP_C_sf"/>
</dbReference>
<evidence type="ECO:0000256" key="2">
    <source>
        <dbReference type="ARBA" id="ARBA00022517"/>
    </source>
</evidence>
<feature type="domain" description="Ribosome maturation factor RimP N-terminal" evidence="3">
    <location>
        <begin position="11"/>
        <end position="82"/>
    </location>
</feature>
<sequence length="150" mass="16838">MDPRTDRIKALISPIIDDLGLELVELALRNEQEGLTLRVLIYREEGVNIDLCARVSREISRLLEVEDPITSAYKLEVSSPGLTRPLTTSRDFMRNQGKKVKIKFAGRQGPLTSIGIIQNVDDEKVLLTVEGEELAVNLTDIHKAKLVIEF</sequence>
<dbReference type="HAMAP" id="MF_01077">
    <property type="entry name" value="RimP"/>
    <property type="match status" value="1"/>
</dbReference>
<dbReference type="SUPFAM" id="SSF75420">
    <property type="entry name" value="YhbC-like, N-terminal domain"/>
    <property type="match status" value="1"/>
</dbReference>
<dbReference type="SUPFAM" id="SSF74942">
    <property type="entry name" value="YhbC-like, C-terminal domain"/>
    <property type="match status" value="1"/>
</dbReference>
<dbReference type="FunFam" id="3.30.300.70:FF:000001">
    <property type="entry name" value="Ribosome maturation factor RimP"/>
    <property type="match status" value="1"/>
</dbReference>
<dbReference type="PANTHER" id="PTHR33867:SF1">
    <property type="entry name" value="RIBOSOME MATURATION FACTOR RIMP"/>
    <property type="match status" value="1"/>
</dbReference>
<evidence type="ECO:0000256" key="1">
    <source>
        <dbReference type="ARBA" id="ARBA00022490"/>
    </source>
</evidence>
<dbReference type="InterPro" id="IPR028989">
    <property type="entry name" value="RimP_N"/>
</dbReference>
<dbReference type="AlphaFoldDB" id="A0A3B0UY08"/>
<gene>
    <name evidence="5" type="ORF">MNBD_DELTA03-798</name>
</gene>
<dbReference type="Gene3D" id="3.30.300.70">
    <property type="entry name" value="RimP-like superfamily, N-terminal"/>
    <property type="match status" value="1"/>
</dbReference>
<protein>
    <submittedName>
        <fullName evidence="5">FIG000325: clustered with transcription termination protein NusA</fullName>
    </submittedName>
</protein>
<dbReference type="CDD" id="cd01734">
    <property type="entry name" value="YlxS_C"/>
    <property type="match status" value="1"/>
</dbReference>
<evidence type="ECO:0000259" key="3">
    <source>
        <dbReference type="Pfam" id="PF02576"/>
    </source>
</evidence>
<accession>A0A3B0UY08</accession>